<gene>
    <name evidence="1" type="ORF">GCM10010923_17550</name>
</gene>
<evidence type="ECO:0000313" key="1">
    <source>
        <dbReference type="EMBL" id="GGA07935.1"/>
    </source>
</evidence>
<comment type="caution">
    <text evidence="1">The sequence shown here is derived from an EMBL/GenBank/DDBJ whole genome shotgun (WGS) entry which is preliminary data.</text>
</comment>
<dbReference type="RefSeq" id="WP_188642336.1">
    <property type="nucleotide sequence ID" value="NZ_BMID01000001.1"/>
</dbReference>
<evidence type="ECO:0000313" key="2">
    <source>
        <dbReference type="Proteomes" id="UP000603317"/>
    </source>
</evidence>
<name>A0ABQ1FF93_9SPHN</name>
<accession>A0ABQ1FF93</accession>
<organism evidence="1 2">
    <name type="scientific">Blastomonas marina</name>
    <dbReference type="NCBI Taxonomy" id="1867408"/>
    <lineage>
        <taxon>Bacteria</taxon>
        <taxon>Pseudomonadati</taxon>
        <taxon>Pseudomonadota</taxon>
        <taxon>Alphaproteobacteria</taxon>
        <taxon>Sphingomonadales</taxon>
        <taxon>Sphingomonadaceae</taxon>
        <taxon>Blastomonas</taxon>
    </lineage>
</organism>
<reference evidence="2" key="1">
    <citation type="journal article" date="2019" name="Int. J. Syst. Evol. Microbiol.">
        <title>The Global Catalogue of Microorganisms (GCM) 10K type strain sequencing project: providing services to taxonomists for standard genome sequencing and annotation.</title>
        <authorList>
            <consortium name="The Broad Institute Genomics Platform"/>
            <consortium name="The Broad Institute Genome Sequencing Center for Infectious Disease"/>
            <person name="Wu L."/>
            <person name="Ma J."/>
        </authorList>
    </citation>
    <scope>NUCLEOTIDE SEQUENCE [LARGE SCALE GENOMIC DNA]</scope>
    <source>
        <strain evidence="2">CGMCC 1.15297</strain>
    </source>
</reference>
<sequence length="223" mass="25664">MSELLALVVIAIVAIWLFRRVTAGSSSRNAAPPRSSFEIERDEAIERLFEGMQPLVRHAEALNRRLRDLLERDLQGNIPDLKREKLESELGRIFDDELAQPNSMHLWLRRIGESGPVFEFSDTASRSFHDRFMGPVDHDDTEKWEKTVAYAVLRWDIQGDYYTGMALLDLDAAKTLLDRLMWLHVEQMPFGYTPEMLGVEPGSVQDLIAENKAYPQVGPYFKR</sequence>
<evidence type="ECO:0008006" key="3">
    <source>
        <dbReference type="Google" id="ProtNLM"/>
    </source>
</evidence>
<proteinExistence type="predicted"/>
<dbReference type="Proteomes" id="UP000603317">
    <property type="component" value="Unassembled WGS sequence"/>
</dbReference>
<protein>
    <recommendedName>
        <fullName evidence="3">Cell division protein ZipA</fullName>
    </recommendedName>
</protein>
<keyword evidence="2" id="KW-1185">Reference proteome</keyword>
<dbReference type="EMBL" id="BMID01000001">
    <property type="protein sequence ID" value="GGA07935.1"/>
    <property type="molecule type" value="Genomic_DNA"/>
</dbReference>